<sequence>MGLLRIHIRGRNPQRTPAGSHKEESSYLLLHPLHPQRLSSSSPRTIAAPPPTPPPHSPSPPRHAPLADRHKTHISKVDSHRTSADSVESHAEAHQSRDAEQNQICFSGFDVGLRRRTGGRRRKRPWKRTASTRAVPSIQQLVPMTGCIDASLITALVERWRPETSTFHMPVGEVTITLEDVATLSGLPIDGEAVIVDVPDREWSETCTRLLGHAPNDLSGGVVKLSWLREHFNNLPPNASVEITGQFARAYALSLIGFMLFPDRTGATVHLQYLLLLENWRTAGGYAWGAAVLAYLYREMGRSVLHLTRSSSTRGDLGGWVALLQLWAWERFPLIAPRHT</sequence>
<feature type="compositionally biased region" description="Basic residues" evidence="1">
    <location>
        <begin position="1"/>
        <end position="12"/>
    </location>
</feature>
<dbReference type="Proteomes" id="UP001154282">
    <property type="component" value="Unassembled WGS sequence"/>
</dbReference>
<dbReference type="PANTHER" id="PTHR46033">
    <property type="entry name" value="PROTEIN MAIN-LIKE 2"/>
    <property type="match status" value="1"/>
</dbReference>
<gene>
    <name evidence="3" type="ORF">LITE_LOCUS10866</name>
</gene>
<name>A0AAV0ISR8_9ROSI</name>
<feature type="non-terminal residue" evidence="3">
    <location>
        <position position="340"/>
    </location>
</feature>
<feature type="compositionally biased region" description="Basic and acidic residues" evidence="1">
    <location>
        <begin position="65"/>
        <end position="100"/>
    </location>
</feature>
<dbReference type="EMBL" id="CAMGYJ010000004">
    <property type="protein sequence ID" value="CAI0400711.1"/>
    <property type="molecule type" value="Genomic_DNA"/>
</dbReference>
<dbReference type="InterPro" id="IPR019557">
    <property type="entry name" value="AminoTfrase-like_pln_mobile"/>
</dbReference>
<dbReference type="PANTHER" id="PTHR46033:SF8">
    <property type="entry name" value="PROTEIN MAINTENANCE OF MERISTEMS-LIKE"/>
    <property type="match status" value="1"/>
</dbReference>
<keyword evidence="4" id="KW-1185">Reference proteome</keyword>
<feature type="compositionally biased region" description="Pro residues" evidence="1">
    <location>
        <begin position="48"/>
        <end position="63"/>
    </location>
</feature>
<feature type="region of interest" description="Disordered" evidence="1">
    <location>
        <begin position="1"/>
        <end position="101"/>
    </location>
</feature>
<dbReference type="AlphaFoldDB" id="A0AAV0ISR8"/>
<feature type="domain" description="Aminotransferase-like plant mobile" evidence="2">
    <location>
        <begin position="148"/>
        <end position="337"/>
    </location>
</feature>
<evidence type="ECO:0000313" key="3">
    <source>
        <dbReference type="EMBL" id="CAI0400711.1"/>
    </source>
</evidence>
<protein>
    <recommendedName>
        <fullName evidence="2">Aminotransferase-like plant mobile domain-containing protein</fullName>
    </recommendedName>
</protein>
<dbReference type="InterPro" id="IPR044824">
    <property type="entry name" value="MAIN-like"/>
</dbReference>
<reference evidence="3" key="1">
    <citation type="submission" date="2022-08" db="EMBL/GenBank/DDBJ databases">
        <authorList>
            <person name="Gutierrez-Valencia J."/>
        </authorList>
    </citation>
    <scope>NUCLEOTIDE SEQUENCE</scope>
</reference>
<dbReference type="GO" id="GO:0010073">
    <property type="term" value="P:meristem maintenance"/>
    <property type="evidence" value="ECO:0007669"/>
    <property type="project" value="InterPro"/>
</dbReference>
<accession>A0AAV0ISR8</accession>
<evidence type="ECO:0000313" key="4">
    <source>
        <dbReference type="Proteomes" id="UP001154282"/>
    </source>
</evidence>
<proteinExistence type="predicted"/>
<dbReference type="Pfam" id="PF10536">
    <property type="entry name" value="PMD"/>
    <property type="match status" value="1"/>
</dbReference>
<organism evidence="3 4">
    <name type="scientific">Linum tenue</name>
    <dbReference type="NCBI Taxonomy" id="586396"/>
    <lineage>
        <taxon>Eukaryota</taxon>
        <taxon>Viridiplantae</taxon>
        <taxon>Streptophyta</taxon>
        <taxon>Embryophyta</taxon>
        <taxon>Tracheophyta</taxon>
        <taxon>Spermatophyta</taxon>
        <taxon>Magnoliopsida</taxon>
        <taxon>eudicotyledons</taxon>
        <taxon>Gunneridae</taxon>
        <taxon>Pentapetalae</taxon>
        <taxon>rosids</taxon>
        <taxon>fabids</taxon>
        <taxon>Malpighiales</taxon>
        <taxon>Linaceae</taxon>
        <taxon>Linum</taxon>
    </lineage>
</organism>
<evidence type="ECO:0000256" key="1">
    <source>
        <dbReference type="SAM" id="MobiDB-lite"/>
    </source>
</evidence>
<evidence type="ECO:0000259" key="2">
    <source>
        <dbReference type="Pfam" id="PF10536"/>
    </source>
</evidence>
<comment type="caution">
    <text evidence="3">The sequence shown here is derived from an EMBL/GenBank/DDBJ whole genome shotgun (WGS) entry which is preliminary data.</text>
</comment>